<keyword evidence="1" id="KW-0808">Transferase</keyword>
<reference evidence="1" key="1">
    <citation type="submission" date="2015-07" db="EMBL/GenBank/DDBJ databases">
        <title>Adaptation to a free-living lifestyle via gene acquisitions in the diplomonad Trepomonas sp. PC1.</title>
        <authorList>
            <person name="Xu F."/>
            <person name="Jerlstrom-Hultqvist J."/>
            <person name="Kolisko M."/>
            <person name="Simpson A.G.B."/>
            <person name="Roger A.J."/>
            <person name="Svard S.G."/>
            <person name="Andersson J.O."/>
        </authorList>
    </citation>
    <scope>NUCLEOTIDE SEQUENCE</scope>
    <source>
        <strain evidence="1">PC1</strain>
    </source>
</reference>
<proteinExistence type="predicted"/>
<dbReference type="InterPro" id="IPR011009">
    <property type="entry name" value="Kinase-like_dom_sf"/>
</dbReference>
<dbReference type="GO" id="GO:0016740">
    <property type="term" value="F:transferase activity"/>
    <property type="evidence" value="ECO:0007669"/>
    <property type="project" value="UniProtKB-KW"/>
</dbReference>
<organism evidence="1">
    <name type="scientific">Trepomonas sp. PC1</name>
    <dbReference type="NCBI Taxonomy" id="1076344"/>
    <lineage>
        <taxon>Eukaryota</taxon>
        <taxon>Metamonada</taxon>
        <taxon>Diplomonadida</taxon>
        <taxon>Hexamitidae</taxon>
        <taxon>Hexamitinae</taxon>
        <taxon>Trepomonas</taxon>
    </lineage>
</organism>
<evidence type="ECO:0000313" key="1">
    <source>
        <dbReference type="EMBL" id="JAP95467.1"/>
    </source>
</evidence>
<dbReference type="EMBL" id="GDID01001139">
    <property type="protein sequence ID" value="JAP95467.1"/>
    <property type="molecule type" value="Transcribed_RNA"/>
</dbReference>
<feature type="non-terminal residue" evidence="1">
    <location>
        <position position="154"/>
    </location>
</feature>
<gene>
    <name evidence="1" type="ORF">TPC1_11535</name>
</gene>
<dbReference type="AlphaFoldDB" id="A0A146KG74"/>
<name>A0A146KG74_9EUKA</name>
<dbReference type="SUPFAM" id="SSF56112">
    <property type="entry name" value="Protein kinase-like (PK-like)"/>
    <property type="match status" value="1"/>
</dbReference>
<feature type="non-terminal residue" evidence="1">
    <location>
        <position position="1"/>
    </location>
</feature>
<accession>A0A146KG74</accession>
<protein>
    <submittedName>
        <fullName evidence="1">Aminoglycoside phosphotransferase</fullName>
    </submittedName>
</protein>
<sequence length="154" mass="18057">IQTQKIIRQYTHNKICVPNLLEYDNSVQIFEKLQGVKYQPDQFPVSENLAFELGEFIGQLHQNRYDGYGTISNHKQKGFKQKFITSMQQRIMKHFSDRDDVKHYLSEAEQKMQEPTIYSLIMPDISANQFLFSEDLEHIVAVVDLDAYVIGPRE</sequence>